<dbReference type="Proteomes" id="UP000309215">
    <property type="component" value="Unassembled WGS sequence"/>
</dbReference>
<keyword evidence="2" id="KW-1185">Reference proteome</keyword>
<dbReference type="OrthoDB" id="270547at2"/>
<evidence type="ECO:0000313" key="1">
    <source>
        <dbReference type="EMBL" id="TKC96410.1"/>
    </source>
</evidence>
<reference evidence="1 2" key="1">
    <citation type="submission" date="2019-04" db="EMBL/GenBank/DDBJ databases">
        <authorList>
            <person name="Li Y."/>
            <person name="Wang J."/>
        </authorList>
    </citation>
    <scope>NUCLEOTIDE SEQUENCE [LARGE SCALE GENOMIC DNA]</scope>
    <source>
        <strain evidence="1 2">DSM 14668</strain>
    </source>
</reference>
<evidence type="ECO:0000313" key="2">
    <source>
        <dbReference type="Proteomes" id="UP000309215"/>
    </source>
</evidence>
<comment type="caution">
    <text evidence="1">The sequence shown here is derived from an EMBL/GenBank/DDBJ whole genome shotgun (WGS) entry which is preliminary data.</text>
</comment>
<organism evidence="1 2">
    <name type="scientific">Polyangium fumosum</name>
    <dbReference type="NCBI Taxonomy" id="889272"/>
    <lineage>
        <taxon>Bacteria</taxon>
        <taxon>Pseudomonadati</taxon>
        <taxon>Myxococcota</taxon>
        <taxon>Polyangia</taxon>
        <taxon>Polyangiales</taxon>
        <taxon>Polyangiaceae</taxon>
        <taxon>Polyangium</taxon>
    </lineage>
</organism>
<protein>
    <submittedName>
        <fullName evidence="1">Uncharacterized protein</fullName>
    </submittedName>
</protein>
<name>A0A4U1IQD8_9BACT</name>
<sequence>MTVKKPEHWIEQTIAIARSFSGAQFSDADREQALAALDAMIEALQNIRNRLRALPSEEERRRVGNAADALEQFLDSMKARPDVAASLGLPQTKAPSLPRKREDIQTVVANLQDLSTDEIQQRLLDEREFSVSMLHSVARQMGLSVDRNVGRRDLVDQIVKLGFANRRGYRLLGGARQGGR</sequence>
<dbReference type="EMBL" id="SSMQ01000088">
    <property type="protein sequence ID" value="TKC96410.1"/>
    <property type="molecule type" value="Genomic_DNA"/>
</dbReference>
<gene>
    <name evidence="1" type="ORF">E8A74_45715</name>
</gene>
<dbReference type="AlphaFoldDB" id="A0A4U1IQD8"/>
<dbReference type="RefSeq" id="WP_136935480.1">
    <property type="nucleotide sequence ID" value="NZ_SSMQ01000088.1"/>
</dbReference>
<accession>A0A4U1IQD8</accession>
<proteinExistence type="predicted"/>